<accession>A0AAW6AZJ8</accession>
<protein>
    <submittedName>
        <fullName evidence="1">Uncharacterized protein</fullName>
    </submittedName>
</protein>
<dbReference type="AlphaFoldDB" id="A0AAW6AZJ8"/>
<name>A0AAW6AZJ8_CLOSY</name>
<gene>
    <name evidence="1" type="ORF">PM006_21150</name>
</gene>
<dbReference type="Proteomes" id="UP001300871">
    <property type="component" value="Unassembled WGS sequence"/>
</dbReference>
<reference evidence="1" key="1">
    <citation type="submission" date="2023-01" db="EMBL/GenBank/DDBJ databases">
        <title>Human gut microbiome strain richness.</title>
        <authorList>
            <person name="Chen-Liaw A."/>
        </authorList>
    </citation>
    <scope>NUCLEOTIDE SEQUENCE</scope>
    <source>
        <strain evidence="1">B1_m1001713B170214d0_201011</strain>
    </source>
</reference>
<evidence type="ECO:0000313" key="1">
    <source>
        <dbReference type="EMBL" id="MDB2002716.1"/>
    </source>
</evidence>
<comment type="caution">
    <text evidence="1">The sequence shown here is derived from an EMBL/GenBank/DDBJ whole genome shotgun (WGS) entry which is preliminary data.</text>
</comment>
<dbReference type="RefSeq" id="WP_009295890.1">
    <property type="nucleotide sequence ID" value="NZ_CACRUA010000084.1"/>
</dbReference>
<proteinExistence type="predicted"/>
<sequence>MDREIMRMAEQIKALSNVAVLQYTNIVNDILDGNTTDVQEIAYIMDGMLDFCQFNEMLLLFKRLCRGLYLKHPELVQDYILYYRKMWDE</sequence>
<evidence type="ECO:0000313" key="2">
    <source>
        <dbReference type="Proteomes" id="UP001300871"/>
    </source>
</evidence>
<dbReference type="EMBL" id="JAQLGM010000087">
    <property type="protein sequence ID" value="MDB2002716.1"/>
    <property type="molecule type" value="Genomic_DNA"/>
</dbReference>
<dbReference type="GeneID" id="57969829"/>
<organism evidence="1 2">
    <name type="scientific">Clostridium symbiosum</name>
    <name type="common">Bacteroides symbiosus</name>
    <dbReference type="NCBI Taxonomy" id="1512"/>
    <lineage>
        <taxon>Bacteria</taxon>
        <taxon>Bacillati</taxon>
        <taxon>Bacillota</taxon>
        <taxon>Clostridia</taxon>
        <taxon>Lachnospirales</taxon>
        <taxon>Lachnospiraceae</taxon>
        <taxon>Otoolea</taxon>
    </lineage>
</organism>